<sequence>MPFIDNETGISLLKLALDNNSNITYTYEYPDDVLKVLEIAGAEKLVKQNMANNPTLKELVSNKSFFTLNSITCIILNKNKKEVKRIKTTRDEMLAQIKSNKVVNENEIILQGLINELNKRLPVTDKDFGFKYLNCELQNKTIVNTYLVPNQYTEALDLLEKQGKGAIKKGLLGTSLVEKLVNSEEFKIDKITSIYRNEKGKELKKYTLTKQEFNNIKN</sequence>
<organism evidence="2 3">
    <name type="scientific">Pedobacter psychrotolerans</name>
    <dbReference type="NCBI Taxonomy" id="1843235"/>
    <lineage>
        <taxon>Bacteria</taxon>
        <taxon>Pseudomonadati</taxon>
        <taxon>Bacteroidota</taxon>
        <taxon>Sphingobacteriia</taxon>
        <taxon>Sphingobacteriales</taxon>
        <taxon>Sphingobacteriaceae</taxon>
        <taxon>Pedobacter</taxon>
    </lineage>
</organism>
<dbReference type="Proteomes" id="UP000295684">
    <property type="component" value="Unassembled WGS sequence"/>
</dbReference>
<dbReference type="AlphaFoldDB" id="A0A4R2HN02"/>
<name>A0A4R2HN02_9SPHI</name>
<reference evidence="2 3" key="3">
    <citation type="submission" date="2019-03" db="EMBL/GenBank/DDBJ databases">
        <title>Genomic Encyclopedia of Type Strains, Phase IV (KMG-IV): sequencing the most valuable type-strain genomes for metagenomic binning, comparative biology and taxonomic classification.</title>
        <authorList>
            <person name="Goeker M."/>
        </authorList>
    </citation>
    <scope>NUCLEOTIDE SEQUENCE [LARGE SCALE GENOMIC DNA]</scope>
    <source>
        <strain evidence="2 3">DSM 103236</strain>
    </source>
</reference>
<dbReference type="EMBL" id="SLWO01000001">
    <property type="protein sequence ID" value="TCO31092.1"/>
    <property type="molecule type" value="Genomic_DNA"/>
</dbReference>
<accession>A0A4R2HN02</accession>
<evidence type="ECO:0000313" key="2">
    <source>
        <dbReference type="EMBL" id="TCO31092.1"/>
    </source>
</evidence>
<protein>
    <submittedName>
        <fullName evidence="2">Uncharacterized protein</fullName>
    </submittedName>
</protein>
<reference evidence="1" key="4">
    <citation type="submission" date="2024-05" db="EMBL/GenBank/DDBJ databases">
        <authorList>
            <person name="Sun Q."/>
            <person name="Zhou Y."/>
        </authorList>
    </citation>
    <scope>NUCLEOTIDE SEQUENCE</scope>
    <source>
        <strain evidence="1">CGMCC 1.15644</strain>
    </source>
</reference>
<reference evidence="1" key="1">
    <citation type="journal article" date="2014" name="Int. J. Syst. Evol. Microbiol.">
        <title>Complete genome of a new Firmicutes species belonging to the dominant human colonic microbiota ('Ruminococcus bicirculans') reveals two chromosomes and a selective capacity to utilize plant glucans.</title>
        <authorList>
            <consortium name="NISC Comparative Sequencing Program"/>
            <person name="Wegmann U."/>
            <person name="Louis P."/>
            <person name="Goesmann A."/>
            <person name="Henrissat B."/>
            <person name="Duncan S.H."/>
            <person name="Flint H.J."/>
        </authorList>
    </citation>
    <scope>NUCLEOTIDE SEQUENCE</scope>
    <source>
        <strain evidence="1">CGMCC 1.15644</strain>
    </source>
</reference>
<gene>
    <name evidence="2" type="ORF">EV200_101539</name>
    <name evidence="1" type="ORF">GCM10011413_05220</name>
</gene>
<dbReference type="OrthoDB" id="1251735at2"/>
<reference evidence="4" key="2">
    <citation type="journal article" date="2019" name="Int. J. Syst. Evol. Microbiol.">
        <title>The Global Catalogue of Microorganisms (GCM) 10K type strain sequencing project: providing services to taxonomists for standard genome sequencing and annotation.</title>
        <authorList>
            <consortium name="The Broad Institute Genomics Platform"/>
            <consortium name="The Broad Institute Genome Sequencing Center for Infectious Disease"/>
            <person name="Wu L."/>
            <person name="Ma J."/>
        </authorList>
    </citation>
    <scope>NUCLEOTIDE SEQUENCE [LARGE SCALE GENOMIC DNA]</scope>
    <source>
        <strain evidence="4">CGMCC 1.15644</strain>
    </source>
</reference>
<comment type="caution">
    <text evidence="2">The sequence shown here is derived from an EMBL/GenBank/DDBJ whole genome shotgun (WGS) entry which is preliminary data.</text>
</comment>
<dbReference type="Proteomes" id="UP000622648">
    <property type="component" value="Unassembled WGS sequence"/>
</dbReference>
<evidence type="ECO:0000313" key="4">
    <source>
        <dbReference type="Proteomes" id="UP000622648"/>
    </source>
</evidence>
<evidence type="ECO:0000313" key="3">
    <source>
        <dbReference type="Proteomes" id="UP000295684"/>
    </source>
</evidence>
<evidence type="ECO:0000313" key="1">
    <source>
        <dbReference type="EMBL" id="GGE42277.1"/>
    </source>
</evidence>
<dbReference type="RefSeq" id="WP_132529238.1">
    <property type="nucleotide sequence ID" value="NZ_BMJO01000001.1"/>
</dbReference>
<proteinExistence type="predicted"/>
<dbReference type="EMBL" id="BMJO01000001">
    <property type="protein sequence ID" value="GGE42277.1"/>
    <property type="molecule type" value="Genomic_DNA"/>
</dbReference>
<keyword evidence="4" id="KW-1185">Reference proteome</keyword>